<evidence type="ECO:0000313" key="4">
    <source>
        <dbReference type="Proteomes" id="UP000750197"/>
    </source>
</evidence>
<dbReference type="Proteomes" id="UP000750197">
    <property type="component" value="Unassembled WGS sequence"/>
</dbReference>
<gene>
    <name evidence="2" type="ORF">J9259_07220</name>
    <name evidence="3" type="ORF">KIY12_02380</name>
</gene>
<keyword evidence="1" id="KW-0175">Coiled coil</keyword>
<dbReference type="Proteomes" id="UP000716004">
    <property type="component" value="Unassembled WGS sequence"/>
</dbReference>
<protein>
    <submittedName>
        <fullName evidence="3">Uncharacterized protein</fullName>
    </submittedName>
</protein>
<feature type="coiled-coil region" evidence="1">
    <location>
        <begin position="9"/>
        <end position="36"/>
    </location>
</feature>
<comment type="caution">
    <text evidence="3">The sequence shown here is derived from an EMBL/GenBank/DDBJ whole genome shotgun (WGS) entry which is preliminary data.</text>
</comment>
<dbReference type="AlphaFoldDB" id="A0A8J7YVA5"/>
<name>A0A8J7YVA5_9ARCH</name>
<dbReference type="EMBL" id="JAGVSJ010000020">
    <property type="protein sequence ID" value="MBX8632287.1"/>
    <property type="molecule type" value="Genomic_DNA"/>
</dbReference>
<organism evidence="3 4">
    <name type="scientific">Candidatus Sysuiplasma superficiale</name>
    <dbReference type="NCBI Taxonomy" id="2823368"/>
    <lineage>
        <taxon>Archaea</taxon>
        <taxon>Methanobacteriati</taxon>
        <taxon>Thermoplasmatota</taxon>
        <taxon>Thermoplasmata</taxon>
        <taxon>Candidatus Sysuiplasmatales</taxon>
        <taxon>Candidatus Sysuiplasmataceae</taxon>
        <taxon>Candidatus Sysuiplasma</taxon>
    </lineage>
</organism>
<evidence type="ECO:0000313" key="3">
    <source>
        <dbReference type="EMBL" id="MBX8643564.1"/>
    </source>
</evidence>
<sequence>MERTRKRVEEECRRIMEEARRKAEGIELKITKKELEKMVTSAVIEFLGE</sequence>
<dbReference type="EMBL" id="JAHEAC010000011">
    <property type="protein sequence ID" value="MBX8643564.1"/>
    <property type="molecule type" value="Genomic_DNA"/>
</dbReference>
<accession>A0A8J7YVA5</accession>
<evidence type="ECO:0000256" key="1">
    <source>
        <dbReference type="SAM" id="Coils"/>
    </source>
</evidence>
<evidence type="ECO:0000313" key="2">
    <source>
        <dbReference type="EMBL" id="MBX8632287.1"/>
    </source>
</evidence>
<proteinExistence type="predicted"/>
<reference evidence="3" key="1">
    <citation type="submission" date="2021-05" db="EMBL/GenBank/DDBJ databases">
        <title>Genomic insights into ecological role and evolution of a novel Thermoplasmata order Candidatus Sysuiplasmatales.</title>
        <authorList>
            <person name="Yuan Y."/>
        </authorList>
    </citation>
    <scope>NUCLEOTIDE SEQUENCE</scope>
    <source>
        <strain evidence="3">TUT19-bin139</strain>
        <strain evidence="2">YP2-bin.285</strain>
    </source>
</reference>